<keyword evidence="2" id="KW-1003">Cell membrane</keyword>
<sequence length="324" mass="34105">MSPQGSDRPGPPGAPAWCVCVPARDEAERLGPFLDALAVQDLPGAIPVVIALNNTTDRSFEAVAEARRRHGERLSLTVDDHVFPAIEAHAGSARERAMALGLQRLGASADGVLISTDADTRPPPDWVRANLEAIARGADLVGGRLVLDEAEPLGSDAAEVRALWDEYWARVRAIEDRLDPLPHDPAPRHGDHTGASLAITAAAYRAAGGVPLIPNGEDRALVAAAVATGARLVHPPSVWTRVSPRQDGRASGGMASDMRRLALGSAGGAPPLAPALDHWRIRAAWRRDLRSRLGPAALVAAEAALPPMPEDTPLAQALSRQVPV</sequence>
<evidence type="ECO:0000256" key="3">
    <source>
        <dbReference type="ARBA" id="ARBA00022676"/>
    </source>
</evidence>
<dbReference type="STRING" id="633149.Bresu_2885"/>
<comment type="subcellular location">
    <subcellularLocation>
        <location evidence="1">Cell membrane</location>
    </subcellularLocation>
</comment>
<dbReference type="Gene3D" id="3.90.550.10">
    <property type="entry name" value="Spore Coat Polysaccharide Biosynthesis Protein SpsA, Chain A"/>
    <property type="match status" value="1"/>
</dbReference>
<keyword evidence="3" id="KW-0328">Glycosyltransferase</keyword>
<evidence type="ECO:0000256" key="5">
    <source>
        <dbReference type="ARBA" id="ARBA00023136"/>
    </source>
</evidence>
<evidence type="ECO:0000313" key="7">
    <source>
        <dbReference type="EMBL" id="ADL02192.1"/>
    </source>
</evidence>
<evidence type="ECO:0000313" key="8">
    <source>
        <dbReference type="Proteomes" id="UP000002696"/>
    </source>
</evidence>
<dbReference type="KEGG" id="bsb:Bresu_2885"/>
<dbReference type="PANTHER" id="PTHR43646:SF2">
    <property type="entry name" value="GLYCOSYLTRANSFERASE 2-LIKE DOMAIN-CONTAINING PROTEIN"/>
    <property type="match status" value="1"/>
</dbReference>
<accession>D9QNF7</accession>
<dbReference type="AlphaFoldDB" id="D9QNF7"/>
<keyword evidence="5" id="KW-0472">Membrane</keyword>
<dbReference type="PANTHER" id="PTHR43646">
    <property type="entry name" value="GLYCOSYLTRANSFERASE"/>
    <property type="match status" value="1"/>
</dbReference>
<feature type="domain" description="Glycosyltransferase 2-like" evidence="6">
    <location>
        <begin position="18"/>
        <end position="149"/>
    </location>
</feature>
<dbReference type="InterPro" id="IPR029044">
    <property type="entry name" value="Nucleotide-diphossugar_trans"/>
</dbReference>
<dbReference type="Pfam" id="PF00535">
    <property type="entry name" value="Glycos_transf_2"/>
    <property type="match status" value="1"/>
</dbReference>
<dbReference type="eggNOG" id="COG1215">
    <property type="taxonomic scope" value="Bacteria"/>
</dbReference>
<dbReference type="GO" id="GO:0016757">
    <property type="term" value="F:glycosyltransferase activity"/>
    <property type="evidence" value="ECO:0007669"/>
    <property type="project" value="UniProtKB-KW"/>
</dbReference>
<dbReference type="SUPFAM" id="SSF53448">
    <property type="entry name" value="Nucleotide-diphospho-sugar transferases"/>
    <property type="match status" value="1"/>
</dbReference>
<dbReference type="InParanoid" id="D9QNF7"/>
<gene>
    <name evidence="7" type="ordered locus">Bresu_2885</name>
</gene>
<dbReference type="CDD" id="cd00761">
    <property type="entry name" value="Glyco_tranf_GTA_type"/>
    <property type="match status" value="1"/>
</dbReference>
<dbReference type="EMBL" id="CP002102">
    <property type="protein sequence ID" value="ADL02192.1"/>
    <property type="molecule type" value="Genomic_DNA"/>
</dbReference>
<proteinExistence type="predicted"/>
<dbReference type="InterPro" id="IPR001173">
    <property type="entry name" value="Glyco_trans_2-like"/>
</dbReference>
<evidence type="ECO:0000259" key="6">
    <source>
        <dbReference type="Pfam" id="PF00535"/>
    </source>
</evidence>
<dbReference type="GO" id="GO:0005886">
    <property type="term" value="C:plasma membrane"/>
    <property type="evidence" value="ECO:0007669"/>
    <property type="project" value="UniProtKB-SubCell"/>
</dbReference>
<organism evidence="7 8">
    <name type="scientific">Brevundimonas subvibrioides (strain ATCC 15264 / DSM 4735 / LMG 14903 / NBRC 16000 / CB 81)</name>
    <name type="common">Caulobacter subvibrioides</name>
    <dbReference type="NCBI Taxonomy" id="633149"/>
    <lineage>
        <taxon>Bacteria</taxon>
        <taxon>Pseudomonadati</taxon>
        <taxon>Pseudomonadota</taxon>
        <taxon>Alphaproteobacteria</taxon>
        <taxon>Caulobacterales</taxon>
        <taxon>Caulobacteraceae</taxon>
        <taxon>Brevundimonas</taxon>
    </lineage>
</organism>
<dbReference type="CAZy" id="GT2">
    <property type="family name" value="Glycosyltransferase Family 2"/>
</dbReference>
<evidence type="ECO:0000256" key="4">
    <source>
        <dbReference type="ARBA" id="ARBA00022679"/>
    </source>
</evidence>
<reference evidence="8" key="1">
    <citation type="journal article" date="2011" name="J. Bacteriol.">
        <title>Genome sequences of eight morphologically diverse alphaproteobacteria.</title>
        <authorList>
            <consortium name="US DOE Joint Genome Institute"/>
            <person name="Brown P.J."/>
            <person name="Kysela D.T."/>
            <person name="Buechlein A."/>
            <person name="Hemmerich C."/>
            <person name="Brun Y.V."/>
        </authorList>
    </citation>
    <scope>NUCLEOTIDE SEQUENCE [LARGE SCALE GENOMIC DNA]</scope>
    <source>
        <strain evidence="8">ATCC 15264 / DSM 4735 / LMG 14903 / NBRC 16000 / CB 81</strain>
    </source>
</reference>
<protein>
    <submittedName>
        <fullName evidence="7">Glycosyl transferase family 2</fullName>
    </submittedName>
</protein>
<evidence type="ECO:0000256" key="1">
    <source>
        <dbReference type="ARBA" id="ARBA00004236"/>
    </source>
</evidence>
<dbReference type="BioCyc" id="BSUB633149:G1GM8-2898-MONOMER"/>
<dbReference type="Proteomes" id="UP000002696">
    <property type="component" value="Chromosome"/>
</dbReference>
<keyword evidence="4 7" id="KW-0808">Transferase</keyword>
<evidence type="ECO:0000256" key="2">
    <source>
        <dbReference type="ARBA" id="ARBA00022475"/>
    </source>
</evidence>
<dbReference type="HOGENOM" id="CLU_025996_17_2_5"/>
<name>D9QNF7_BRESC</name>
<keyword evidence="8" id="KW-1185">Reference proteome</keyword>